<comment type="caution">
    <text evidence="1">The sequence shown here is derived from an EMBL/GenBank/DDBJ whole genome shotgun (WGS) entry which is preliminary data.</text>
</comment>
<protein>
    <submittedName>
        <fullName evidence="1">Uncharacterized protein</fullName>
    </submittedName>
</protein>
<proteinExistence type="predicted"/>
<dbReference type="EMBL" id="CM055110">
    <property type="protein sequence ID" value="KAJ7521414.1"/>
    <property type="molecule type" value="Genomic_DNA"/>
</dbReference>
<evidence type="ECO:0000313" key="1">
    <source>
        <dbReference type="EMBL" id="KAJ7521414.1"/>
    </source>
</evidence>
<organism evidence="1 2">
    <name type="scientific">Diphasiastrum complanatum</name>
    <name type="common">Issler's clubmoss</name>
    <name type="synonym">Lycopodium complanatum</name>
    <dbReference type="NCBI Taxonomy" id="34168"/>
    <lineage>
        <taxon>Eukaryota</taxon>
        <taxon>Viridiplantae</taxon>
        <taxon>Streptophyta</taxon>
        <taxon>Embryophyta</taxon>
        <taxon>Tracheophyta</taxon>
        <taxon>Lycopodiopsida</taxon>
        <taxon>Lycopodiales</taxon>
        <taxon>Lycopodiaceae</taxon>
        <taxon>Lycopodioideae</taxon>
        <taxon>Diphasiastrum</taxon>
    </lineage>
</organism>
<sequence>MSIAMEVGWPASERGKDCYSALIGKKRGWGDDHHKLLQLMMGPSFKDNTSITLDLLGGSSPTSQQSHFVDLSPDVSLPSGWEKCLDLKSGSIYFVNLNTGISTFLDPCKTQSSILNSSPSVVSHELLNSQQSKTLELNNPASEFKCEEAGNPWKERAVPRSRIGNLFERKNLELNLNFSTASELQLSECTVEKVQRAVLARSGMWGTLHLPSTSSGLLPVSTSEGLSWMSQPAASPAISTSSSSSSQFSPKSLKSQIAENCKSTDRMRRSFVDTAEKGKESTNDGSVILTGCKRCLMYVMLSASDPICPRCGTSVIFNLAFSPPKRSKVELKL</sequence>
<keyword evidence="2" id="KW-1185">Reference proteome</keyword>
<name>A0ACC2AV98_DIPCM</name>
<evidence type="ECO:0000313" key="2">
    <source>
        <dbReference type="Proteomes" id="UP001162992"/>
    </source>
</evidence>
<gene>
    <name evidence="1" type="ORF">O6H91_19G053000</name>
</gene>
<accession>A0ACC2AV98</accession>
<dbReference type="Proteomes" id="UP001162992">
    <property type="component" value="Chromosome 19"/>
</dbReference>
<reference evidence="2" key="1">
    <citation type="journal article" date="2024" name="Proc. Natl. Acad. Sci. U.S.A.">
        <title>Extraordinary preservation of gene collinearity over three hundred million years revealed in homosporous lycophytes.</title>
        <authorList>
            <person name="Li C."/>
            <person name="Wickell D."/>
            <person name="Kuo L.Y."/>
            <person name="Chen X."/>
            <person name="Nie B."/>
            <person name="Liao X."/>
            <person name="Peng D."/>
            <person name="Ji J."/>
            <person name="Jenkins J."/>
            <person name="Williams M."/>
            <person name="Shu S."/>
            <person name="Plott C."/>
            <person name="Barry K."/>
            <person name="Rajasekar S."/>
            <person name="Grimwood J."/>
            <person name="Han X."/>
            <person name="Sun S."/>
            <person name="Hou Z."/>
            <person name="He W."/>
            <person name="Dai G."/>
            <person name="Sun C."/>
            <person name="Schmutz J."/>
            <person name="Leebens-Mack J.H."/>
            <person name="Li F.W."/>
            <person name="Wang L."/>
        </authorList>
    </citation>
    <scope>NUCLEOTIDE SEQUENCE [LARGE SCALE GENOMIC DNA]</scope>
    <source>
        <strain evidence="2">cv. PW_Plant_1</strain>
    </source>
</reference>